<accession>A0A0A9VVB0</accession>
<organism evidence="2">
    <name type="scientific">Lygus hesperus</name>
    <name type="common">Western plant bug</name>
    <dbReference type="NCBI Taxonomy" id="30085"/>
    <lineage>
        <taxon>Eukaryota</taxon>
        <taxon>Metazoa</taxon>
        <taxon>Ecdysozoa</taxon>
        <taxon>Arthropoda</taxon>
        <taxon>Hexapoda</taxon>
        <taxon>Insecta</taxon>
        <taxon>Pterygota</taxon>
        <taxon>Neoptera</taxon>
        <taxon>Paraneoptera</taxon>
        <taxon>Hemiptera</taxon>
        <taxon>Heteroptera</taxon>
        <taxon>Panheteroptera</taxon>
        <taxon>Cimicomorpha</taxon>
        <taxon>Miridae</taxon>
        <taxon>Mirini</taxon>
        <taxon>Lygus</taxon>
    </lineage>
</organism>
<evidence type="ECO:0000313" key="3">
    <source>
        <dbReference type="EMBL" id="JAQ11326.1"/>
    </source>
</evidence>
<proteinExistence type="predicted"/>
<feature type="compositionally biased region" description="Low complexity" evidence="1">
    <location>
        <begin position="85"/>
        <end position="117"/>
    </location>
</feature>
<name>A0A0A9VVB0_LYGHE</name>
<dbReference type="EMBL" id="GDHC01007303">
    <property type="protein sequence ID" value="JAQ11326.1"/>
    <property type="molecule type" value="Transcribed_RNA"/>
</dbReference>
<reference evidence="2" key="2">
    <citation type="submission" date="2014-07" db="EMBL/GenBank/DDBJ databases">
        <authorList>
            <person name="Hull J."/>
        </authorList>
    </citation>
    <scope>NUCLEOTIDE SEQUENCE</scope>
</reference>
<protein>
    <submittedName>
        <fullName evidence="2">Uncharacterized protein</fullName>
    </submittedName>
</protein>
<sequence>MWVAADAHYIYQGKRNLSPGNVSESNEGTKSCCKVERVMNVTADGRLLSGMDDAILQRIRVTTPILMMYNDSIVKESSDGKKSRSSSSSNSFSDDSTASSSSSSTCSNNKTSICSLA</sequence>
<gene>
    <name evidence="2" type="ORF">CM83_22801</name>
    <name evidence="3" type="ORF">g.2851</name>
</gene>
<dbReference type="AlphaFoldDB" id="A0A0A9VVB0"/>
<feature type="region of interest" description="Disordered" evidence="1">
    <location>
        <begin position="75"/>
        <end position="117"/>
    </location>
</feature>
<dbReference type="EMBL" id="GBHO01044478">
    <property type="protein sequence ID" value="JAF99125.1"/>
    <property type="molecule type" value="Transcribed_RNA"/>
</dbReference>
<reference evidence="2" key="1">
    <citation type="journal article" date="2014" name="PLoS ONE">
        <title>Transcriptome-Based Identification of ABC Transporters in the Western Tarnished Plant Bug Lygus hesperus.</title>
        <authorList>
            <person name="Hull J.J."/>
            <person name="Chaney K."/>
            <person name="Geib S.M."/>
            <person name="Fabrick J.A."/>
            <person name="Brent C.S."/>
            <person name="Walsh D."/>
            <person name="Lavine L.C."/>
        </authorList>
    </citation>
    <scope>NUCLEOTIDE SEQUENCE</scope>
</reference>
<evidence type="ECO:0000313" key="2">
    <source>
        <dbReference type="EMBL" id="JAF99125.1"/>
    </source>
</evidence>
<reference evidence="3" key="3">
    <citation type="journal article" date="2016" name="Gigascience">
        <title>De novo construction of an expanded transcriptome assembly for the western tarnished plant bug, Lygus hesperus.</title>
        <authorList>
            <person name="Tassone E.E."/>
            <person name="Geib S.M."/>
            <person name="Hall B."/>
            <person name="Fabrick J.A."/>
            <person name="Brent C.S."/>
            <person name="Hull J.J."/>
        </authorList>
    </citation>
    <scope>NUCLEOTIDE SEQUENCE</scope>
</reference>
<evidence type="ECO:0000256" key="1">
    <source>
        <dbReference type="SAM" id="MobiDB-lite"/>
    </source>
</evidence>